<sequence>MNEERDAKRIFLSYGGSTIRMYRAGEYEAYKAFGASPEEEARWLEELIEGLAGELSIRGWDAAGRLEEIARERKDARPLERTIKFAARHLMSADSLVKLMYAERIVAMLSALKEVLPVAKLHESIRTAKLLLDDIVEKPLVLDAGHDLGAHGMKDKRALNRRAEQTIEALKRVLDGGR</sequence>
<accession>A0A9X4KGT2</accession>
<keyword evidence="2" id="KW-1185">Reference proteome</keyword>
<dbReference type="AlphaFoldDB" id="A0A9X4KGT2"/>
<dbReference type="Proteomes" id="UP001153387">
    <property type="component" value="Unassembled WGS sequence"/>
</dbReference>
<organism evidence="1 2">
    <name type="scientific">Cohnella ginsengisoli</name>
    <dbReference type="NCBI Taxonomy" id="425004"/>
    <lineage>
        <taxon>Bacteria</taxon>
        <taxon>Bacillati</taxon>
        <taxon>Bacillota</taxon>
        <taxon>Bacilli</taxon>
        <taxon>Bacillales</taxon>
        <taxon>Paenibacillaceae</taxon>
        <taxon>Cohnella</taxon>
    </lineage>
</organism>
<dbReference type="RefSeq" id="WP_277565540.1">
    <property type="nucleotide sequence ID" value="NZ_JAPDHZ010000003.1"/>
</dbReference>
<name>A0A9X4KGT2_9BACL</name>
<evidence type="ECO:0000313" key="2">
    <source>
        <dbReference type="Proteomes" id="UP001153387"/>
    </source>
</evidence>
<evidence type="ECO:0000313" key="1">
    <source>
        <dbReference type="EMBL" id="MDG0791683.1"/>
    </source>
</evidence>
<protein>
    <submittedName>
        <fullName evidence="1">Uncharacterized protein</fullName>
    </submittedName>
</protein>
<proteinExistence type="predicted"/>
<comment type="caution">
    <text evidence="1">The sequence shown here is derived from an EMBL/GenBank/DDBJ whole genome shotgun (WGS) entry which is preliminary data.</text>
</comment>
<reference evidence="1 2" key="1">
    <citation type="submission" date="2022-10" db="EMBL/GenBank/DDBJ databases">
        <title>Comparative genomic analysis of Cohnella hashimotonis sp. nov., isolated from the International Space Station.</title>
        <authorList>
            <person name="Simpson A."/>
            <person name="Venkateswaran K."/>
        </authorList>
    </citation>
    <scope>NUCLEOTIDE SEQUENCE [LARGE SCALE GENOMIC DNA]</scope>
    <source>
        <strain evidence="1 2">DSM 18997</strain>
    </source>
</reference>
<dbReference type="EMBL" id="JAPDHZ010000003">
    <property type="protein sequence ID" value="MDG0791683.1"/>
    <property type="molecule type" value="Genomic_DNA"/>
</dbReference>
<gene>
    <name evidence="1" type="ORF">OMP38_12970</name>
</gene>